<organism evidence="1 2">
    <name type="scientific">Pseudomonas alkylphenolica</name>
    <dbReference type="NCBI Taxonomy" id="237609"/>
    <lineage>
        <taxon>Bacteria</taxon>
        <taxon>Pseudomonadati</taxon>
        <taxon>Pseudomonadota</taxon>
        <taxon>Gammaproteobacteria</taxon>
        <taxon>Pseudomonadales</taxon>
        <taxon>Pseudomonadaceae</taxon>
        <taxon>Pseudomonas</taxon>
    </lineage>
</organism>
<reference evidence="1 2" key="1">
    <citation type="submission" date="2018-06" db="EMBL/GenBank/DDBJ databases">
        <title>Bacteria isolated from soil of Wuhan.</title>
        <authorList>
            <person name="Wei X."/>
            <person name="Chunhua H."/>
        </authorList>
    </citation>
    <scope>NUCLEOTIDE SEQUENCE [LARGE SCALE GENOMIC DNA]</scope>
    <source>
        <strain evidence="2">xwS2</strain>
    </source>
</reference>
<proteinExistence type="predicted"/>
<gene>
    <name evidence="1" type="ORF">DM813_00565</name>
</gene>
<sequence length="231" mass="25682">MHTKRFSLVLSGNCLLLLSADLDDQQRQDAIDAHLFCWLNASAEFLLLSENQQWHGTYMDRHTGLGWVVSATGERINVETATVPFTPLAIAWHGLGSLPASLLPTLNAALTMIQALPETHPALQALGAEALERTQAPGVKPVTRIALELRVVLPGLKVLASSVFLETHQCLERQWLTQPLEIEEVSRQVTRNFTGELFPDVFAGIRTLLETRLEPLRAMYVMPLNVREDSL</sequence>
<evidence type="ECO:0000313" key="1">
    <source>
        <dbReference type="EMBL" id="RWU26348.1"/>
    </source>
</evidence>
<protein>
    <submittedName>
        <fullName evidence="1">Uncharacterized protein</fullName>
    </submittedName>
</protein>
<comment type="caution">
    <text evidence="1">The sequence shown here is derived from an EMBL/GenBank/DDBJ whole genome shotgun (WGS) entry which is preliminary data.</text>
</comment>
<dbReference type="AlphaFoldDB" id="A0A443ZY32"/>
<evidence type="ECO:0000313" key="2">
    <source>
        <dbReference type="Proteomes" id="UP000288983"/>
    </source>
</evidence>
<dbReference type="Proteomes" id="UP000288983">
    <property type="component" value="Unassembled WGS sequence"/>
</dbReference>
<name>A0A443ZY32_9PSED</name>
<dbReference type="RefSeq" id="WP_128321486.1">
    <property type="nucleotide sequence ID" value="NZ_QJRG01000033.1"/>
</dbReference>
<dbReference type="OrthoDB" id="6875770at2"/>
<accession>A0A443ZY32</accession>
<dbReference type="EMBL" id="QJRG01000033">
    <property type="protein sequence ID" value="RWU26348.1"/>
    <property type="molecule type" value="Genomic_DNA"/>
</dbReference>